<dbReference type="AlphaFoldDB" id="A0A1X7AII7"/>
<evidence type="ECO:0000256" key="5">
    <source>
        <dbReference type="ARBA" id="ARBA00022801"/>
    </source>
</evidence>
<evidence type="ECO:0000256" key="4">
    <source>
        <dbReference type="ARBA" id="ARBA00022759"/>
    </source>
</evidence>
<feature type="binding site" evidence="6">
    <location>
        <position position="39"/>
    </location>
    <ligand>
        <name>Mg(2+)</name>
        <dbReference type="ChEBI" id="CHEBI:18420"/>
    </ligand>
</feature>
<dbReference type="EC" id="3.1.21.7" evidence="6"/>
<comment type="cofactor">
    <cofactor evidence="6">
        <name>Mg(2+)</name>
        <dbReference type="ChEBI" id="CHEBI:18420"/>
    </cofactor>
</comment>
<proteinExistence type="inferred from homology"/>
<comment type="catalytic activity">
    <reaction evidence="6">
        <text>Endonucleolytic cleavage at apurinic or apyrimidinic sites to products with a 5'-phosphate.</text>
        <dbReference type="EC" id="3.1.21.7"/>
    </reaction>
</comment>
<dbReference type="GO" id="GO:0016891">
    <property type="term" value="F:RNA endonuclease activity producing 5'-phosphomonoesters, hydrolytic mechanism"/>
    <property type="evidence" value="ECO:0007669"/>
    <property type="project" value="TreeGrafter"/>
</dbReference>
<evidence type="ECO:0000313" key="7">
    <source>
        <dbReference type="EMBL" id="SMA43858.1"/>
    </source>
</evidence>
<dbReference type="HAMAP" id="MF_00801">
    <property type="entry name" value="Endonuclease_5"/>
    <property type="match status" value="1"/>
</dbReference>
<evidence type="ECO:0000256" key="6">
    <source>
        <dbReference type="HAMAP-Rule" id="MF_00801"/>
    </source>
</evidence>
<dbReference type="NCBIfam" id="NF008629">
    <property type="entry name" value="PRK11617.1"/>
    <property type="match status" value="1"/>
</dbReference>
<keyword evidence="6" id="KW-0234">DNA repair</keyword>
<feature type="site" description="Interaction with target DNA" evidence="6">
    <location>
        <position position="80"/>
    </location>
</feature>
<keyword evidence="4 6" id="KW-0255">Endonuclease</keyword>
<accession>A0A1X7AII7</accession>
<keyword evidence="6" id="KW-0460">Magnesium</keyword>
<evidence type="ECO:0000313" key="8">
    <source>
        <dbReference type="Proteomes" id="UP000196573"/>
    </source>
</evidence>
<comment type="similarity">
    <text evidence="6">Belongs to the endonuclease V family.</text>
</comment>
<evidence type="ECO:0000256" key="1">
    <source>
        <dbReference type="ARBA" id="ARBA00004496"/>
    </source>
</evidence>
<keyword evidence="6" id="KW-0479">Metal-binding</keyword>
<evidence type="ECO:0000256" key="3">
    <source>
        <dbReference type="ARBA" id="ARBA00022722"/>
    </source>
</evidence>
<keyword evidence="6" id="KW-0227">DNA damage</keyword>
<dbReference type="InterPro" id="IPR007581">
    <property type="entry name" value="Endonuclease-V"/>
</dbReference>
<dbReference type="PANTHER" id="PTHR28511">
    <property type="entry name" value="ENDONUCLEASE V"/>
    <property type="match status" value="1"/>
</dbReference>
<dbReference type="CDD" id="cd06559">
    <property type="entry name" value="Endonuclease_V"/>
    <property type="match status" value="1"/>
</dbReference>
<dbReference type="GO" id="GO:0003727">
    <property type="term" value="F:single-stranded RNA binding"/>
    <property type="evidence" value="ECO:0007669"/>
    <property type="project" value="TreeGrafter"/>
</dbReference>
<dbReference type="EMBL" id="FWPT01000003">
    <property type="protein sequence ID" value="SMA43858.1"/>
    <property type="molecule type" value="Genomic_DNA"/>
</dbReference>
<keyword evidence="5 6" id="KW-0378">Hydrolase</keyword>
<name>A0A1X7AII7_9GAMM</name>
<dbReference type="Pfam" id="PF04493">
    <property type="entry name" value="Endonuclease_5"/>
    <property type="match status" value="1"/>
</dbReference>
<keyword evidence="3 6" id="KW-0540">Nuclease</keyword>
<reference evidence="7 8" key="1">
    <citation type="submission" date="2017-03" db="EMBL/GenBank/DDBJ databases">
        <authorList>
            <person name="Afonso C.L."/>
            <person name="Miller P.J."/>
            <person name="Scott M.A."/>
            <person name="Spackman E."/>
            <person name="Goraichik I."/>
            <person name="Dimitrov K.M."/>
            <person name="Suarez D.L."/>
            <person name="Swayne D.E."/>
        </authorList>
    </citation>
    <scope>NUCLEOTIDE SEQUENCE [LARGE SCALE GENOMIC DNA]</scope>
    <source>
        <strain evidence="7">SB41UT1</strain>
    </source>
</reference>
<dbReference type="PANTHER" id="PTHR28511:SF1">
    <property type="entry name" value="ENDONUCLEASE V"/>
    <property type="match status" value="1"/>
</dbReference>
<comment type="function">
    <text evidence="6">DNA repair enzyme involved in the repair of deaminated bases. Selectively cleaves double-stranded DNA at the second phosphodiester bond 3' to a deoxyinosine leaving behind the intact lesion on the nicked DNA.</text>
</comment>
<comment type="subcellular location">
    <subcellularLocation>
        <location evidence="1 6">Cytoplasm</location>
    </subcellularLocation>
</comment>
<keyword evidence="2 6" id="KW-0963">Cytoplasm</keyword>
<dbReference type="GO" id="GO:0000287">
    <property type="term" value="F:magnesium ion binding"/>
    <property type="evidence" value="ECO:0007669"/>
    <property type="project" value="UniProtKB-UniRule"/>
</dbReference>
<dbReference type="Proteomes" id="UP000196573">
    <property type="component" value="Unassembled WGS sequence"/>
</dbReference>
<dbReference type="Gene3D" id="3.30.2170.10">
    <property type="entry name" value="archaeoglobus fulgidus dsm 4304 superfamily"/>
    <property type="match status" value="1"/>
</dbReference>
<protein>
    <recommendedName>
        <fullName evidence="6">Endonuclease V</fullName>
        <ecNumber evidence="6">3.1.21.7</ecNumber>
    </recommendedName>
    <alternativeName>
        <fullName evidence="6">Deoxyinosine 3'endonuclease</fullName>
    </alternativeName>
    <alternativeName>
        <fullName evidence="6">Deoxyribonuclease V</fullName>
        <shortName evidence="6">DNase V</shortName>
    </alternativeName>
</protein>
<dbReference type="GO" id="GO:0043737">
    <property type="term" value="F:deoxyribonuclease V activity"/>
    <property type="evidence" value="ECO:0007669"/>
    <property type="project" value="UniProtKB-UniRule"/>
</dbReference>
<sequence length="234" mass="25597">MNQPWPVSAAEARKVQELLRADVIVAPLPAMPEFVAGVDVGFEKQGDGSVLTRGVITVHRWPSLELVEYTIARVPTTFPYIPGFLSFRECPAVLKAWEQLTTKPGLLFCDGQGMAHPRRFGVACHLGVLLDVPAIGVAKSRLIGRHDDVAAMKGSTTPLLDGDEVIGTVLRSRNNVKPLYISVGHRVTLDQAVELVDGACRGYRLPEPTRWADGIASRRSGILKKLPEWNLENS</sequence>
<dbReference type="GO" id="GO:0005737">
    <property type="term" value="C:cytoplasm"/>
    <property type="evidence" value="ECO:0007669"/>
    <property type="project" value="UniProtKB-SubCell"/>
</dbReference>
<gene>
    <name evidence="6 7" type="primary">nfi</name>
    <name evidence="7" type="ORF">EHSB41UT_01687</name>
</gene>
<feature type="binding site" evidence="6">
    <location>
        <position position="110"/>
    </location>
    <ligand>
        <name>Mg(2+)</name>
        <dbReference type="ChEBI" id="CHEBI:18420"/>
    </ligand>
</feature>
<evidence type="ECO:0000256" key="2">
    <source>
        <dbReference type="ARBA" id="ARBA00022490"/>
    </source>
</evidence>
<organism evidence="7 8">
    <name type="scientific">Parendozoicomonas haliclonae</name>
    <dbReference type="NCBI Taxonomy" id="1960125"/>
    <lineage>
        <taxon>Bacteria</taxon>
        <taxon>Pseudomonadati</taxon>
        <taxon>Pseudomonadota</taxon>
        <taxon>Gammaproteobacteria</taxon>
        <taxon>Oceanospirillales</taxon>
        <taxon>Endozoicomonadaceae</taxon>
        <taxon>Parendozoicomonas</taxon>
    </lineage>
</organism>
<keyword evidence="8" id="KW-1185">Reference proteome</keyword>
<dbReference type="GO" id="GO:0006281">
    <property type="term" value="P:DNA repair"/>
    <property type="evidence" value="ECO:0007669"/>
    <property type="project" value="UniProtKB-UniRule"/>
</dbReference>
<dbReference type="RefSeq" id="WP_207626594.1">
    <property type="nucleotide sequence ID" value="NZ_CBCSCN010000008.1"/>
</dbReference>